<dbReference type="InterPro" id="IPR016035">
    <property type="entry name" value="Acyl_Trfase/lysoPLipase"/>
</dbReference>
<dbReference type="SUPFAM" id="SSF52151">
    <property type="entry name" value="FabD/lysophospholipase-like"/>
    <property type="match status" value="1"/>
</dbReference>
<dbReference type="PANTHER" id="PTHR14226:SF76">
    <property type="entry name" value="NTE FAMILY PROTEIN RSSA"/>
    <property type="match status" value="1"/>
</dbReference>
<evidence type="ECO:0000313" key="7">
    <source>
        <dbReference type="Proteomes" id="UP001320899"/>
    </source>
</evidence>
<dbReference type="PANTHER" id="PTHR14226">
    <property type="entry name" value="NEUROPATHY TARGET ESTERASE/SWISS CHEESE D.MELANOGASTER"/>
    <property type="match status" value="1"/>
</dbReference>
<proteinExistence type="predicted"/>
<dbReference type="EMBL" id="JAOWLB010000024">
    <property type="protein sequence ID" value="MCV2890948.1"/>
    <property type="molecule type" value="Genomic_DNA"/>
</dbReference>
<comment type="caution">
    <text evidence="4">Lacks conserved residue(s) required for the propagation of feature annotation.</text>
</comment>
<evidence type="ECO:0000256" key="1">
    <source>
        <dbReference type="ARBA" id="ARBA00022801"/>
    </source>
</evidence>
<feature type="short sequence motif" description="GXSXG" evidence="4">
    <location>
        <begin position="37"/>
        <end position="41"/>
    </location>
</feature>
<evidence type="ECO:0000256" key="4">
    <source>
        <dbReference type="PROSITE-ProRule" id="PRU01161"/>
    </source>
</evidence>
<evidence type="ECO:0000313" key="6">
    <source>
        <dbReference type="EMBL" id="MCV2890948.1"/>
    </source>
</evidence>
<dbReference type="InterPro" id="IPR050301">
    <property type="entry name" value="NTE"/>
</dbReference>
<keyword evidence="2 4" id="KW-0442">Lipid degradation</keyword>
<reference evidence="6 7" key="1">
    <citation type="submission" date="2022-10" db="EMBL/GenBank/DDBJ databases">
        <title>Ruegeria sp. nov., isolated from ocean surface sediments.</title>
        <authorList>
            <person name="He W."/>
            <person name="Xue H.-P."/>
            <person name="Zhang D.-F."/>
        </authorList>
    </citation>
    <scope>NUCLEOTIDE SEQUENCE [LARGE SCALE GENOMIC DNA]</scope>
    <source>
        <strain evidence="6 7">XHP0148</strain>
    </source>
</reference>
<gene>
    <name evidence="6" type="ORF">OE747_21665</name>
</gene>
<evidence type="ECO:0000256" key="2">
    <source>
        <dbReference type="ARBA" id="ARBA00022963"/>
    </source>
</evidence>
<keyword evidence="3 4" id="KW-0443">Lipid metabolism</keyword>
<dbReference type="Proteomes" id="UP001320899">
    <property type="component" value="Unassembled WGS sequence"/>
</dbReference>
<comment type="caution">
    <text evidence="6">The sequence shown here is derived from an EMBL/GenBank/DDBJ whole genome shotgun (WGS) entry which is preliminary data.</text>
</comment>
<feature type="short sequence motif" description="DGA/G" evidence="4">
    <location>
        <begin position="153"/>
        <end position="155"/>
    </location>
</feature>
<feature type="active site" description="Proton acceptor" evidence="4">
    <location>
        <position position="153"/>
    </location>
</feature>
<dbReference type="InterPro" id="IPR002641">
    <property type="entry name" value="PNPLA_dom"/>
</dbReference>
<evidence type="ECO:0000259" key="5">
    <source>
        <dbReference type="PROSITE" id="PS51635"/>
    </source>
</evidence>
<dbReference type="Gene3D" id="3.40.1090.10">
    <property type="entry name" value="Cytosolic phospholipase A2 catalytic domain"/>
    <property type="match status" value="2"/>
</dbReference>
<feature type="domain" description="PNPLA" evidence="5">
    <location>
        <begin position="6"/>
        <end position="166"/>
    </location>
</feature>
<accession>A0ABT3AQK1</accession>
<keyword evidence="1 4" id="KW-0378">Hydrolase</keyword>
<dbReference type="RefSeq" id="WP_263830557.1">
    <property type="nucleotide sequence ID" value="NZ_JAOWLB010000024.1"/>
</dbReference>
<organism evidence="6 7">
    <name type="scientific">Ruegeria aquimaris</name>
    <dbReference type="NCBI Taxonomy" id="2984333"/>
    <lineage>
        <taxon>Bacteria</taxon>
        <taxon>Pseudomonadati</taxon>
        <taxon>Pseudomonadota</taxon>
        <taxon>Alphaproteobacteria</taxon>
        <taxon>Rhodobacterales</taxon>
        <taxon>Roseobacteraceae</taxon>
        <taxon>Ruegeria</taxon>
    </lineage>
</organism>
<feature type="active site" description="Nucleophile" evidence="4">
    <location>
        <position position="39"/>
    </location>
</feature>
<sequence length="302" mass="32158">MVRIGLALGSGGARGWSHIGVLRALEDAGMRPDVVAGTSMGALVGAAYCSGALDRLEDFARTVTPFSMARMIDLDLRAGGLVAGNTVLQNLETLGLRPGFADLDRPFIAVTTDLYRGREVWLRDGALLPAVRASIAIPGIFTPVRHGNHWLMDGGMSNPIPVSACRALGVDIVIAVDPNAGNLSSHSSSSRRGLLPQVNAEVLIGQLPRQFQPVAAAYLAKGSEAAPQPPGYIEVLSTALDVMIDQIRRSRLAGDPPNVMVDLNLSHLNVLAFHEAETAIEQGYAAMKDRLPRVLVERRAFS</sequence>
<keyword evidence="7" id="KW-1185">Reference proteome</keyword>
<dbReference type="Pfam" id="PF01734">
    <property type="entry name" value="Patatin"/>
    <property type="match status" value="1"/>
</dbReference>
<protein>
    <submittedName>
        <fullName evidence="6">Patatin-like phospholipase family protein</fullName>
    </submittedName>
</protein>
<evidence type="ECO:0000256" key="3">
    <source>
        <dbReference type="ARBA" id="ARBA00023098"/>
    </source>
</evidence>
<name>A0ABT3AQK1_9RHOB</name>
<dbReference type="PROSITE" id="PS51635">
    <property type="entry name" value="PNPLA"/>
    <property type="match status" value="1"/>
</dbReference>